<feature type="signal peptide" evidence="2">
    <location>
        <begin position="1"/>
        <end position="22"/>
    </location>
</feature>
<dbReference type="AlphaFoldDB" id="A0A6J1S128"/>
<evidence type="ECO:0000256" key="2">
    <source>
        <dbReference type="SAM" id="SignalP"/>
    </source>
</evidence>
<dbReference type="GO" id="GO:0016020">
    <property type="term" value="C:membrane"/>
    <property type="evidence" value="ECO:0007669"/>
    <property type="project" value="InterPro"/>
</dbReference>
<evidence type="ECO:0000313" key="5">
    <source>
        <dbReference type="RefSeq" id="XP_026274747.1"/>
    </source>
</evidence>
<dbReference type="KEGG" id="foc:113203978"/>
<sequence>MMAMASARVVGVLVLLAGAAAGSCVAREDPMHTQQLRQALLCSYDPVAGPTSNSTGQARVQVTLLRSRMDVDEATNTLTLFGYLVLSWRDEWLMWDRAAHPNVTRLYVDSEEIWTPSIALLENPTSVLKSSQALVVNGTVVYNLLVPLRAPCLSDASRWPYDRVVCNMSIVNLSPGTAKLNNSAMQIGLVRWRSRGWSLKAVSMKPFRSPGFLDGLLVRVEAKRSAAMHEATAVVPVVLLTPLMLASLWLPAHTPQRPLLLCSVILLQIMLSVVVPLHIKVVGVRPPDILLLLRDSLLVSGAALLQWMLARWLLLREPAAWPWPLGVLADLAADGGSHLGAVLCLPPVSGQDCAQSGASDHKAIRMSAITDRTTFVVLTVLSVALSVRLLP</sequence>
<dbReference type="SUPFAM" id="SSF63712">
    <property type="entry name" value="Nicotinic receptor ligand binding domain-like"/>
    <property type="match status" value="1"/>
</dbReference>
<keyword evidence="4" id="KW-1185">Reference proteome</keyword>
<keyword evidence="1" id="KW-1133">Transmembrane helix</keyword>
<dbReference type="InterPro" id="IPR036734">
    <property type="entry name" value="Neur_chan_lig-bd_sf"/>
</dbReference>
<name>A0A6J1S128_FRAOC</name>
<evidence type="ECO:0000259" key="3">
    <source>
        <dbReference type="Pfam" id="PF02931"/>
    </source>
</evidence>
<dbReference type="RefSeq" id="XP_026274747.1">
    <property type="nucleotide sequence ID" value="XM_026418962.2"/>
</dbReference>
<keyword evidence="2" id="KW-0732">Signal</keyword>
<proteinExistence type="predicted"/>
<dbReference type="GeneID" id="113203978"/>
<feature type="transmembrane region" description="Helical" evidence="1">
    <location>
        <begin position="291"/>
        <end position="314"/>
    </location>
</feature>
<evidence type="ECO:0000313" key="4">
    <source>
        <dbReference type="Proteomes" id="UP000504606"/>
    </source>
</evidence>
<dbReference type="CDD" id="cd18989">
    <property type="entry name" value="LGIC_ECD_cation"/>
    <property type="match status" value="1"/>
</dbReference>
<feature type="transmembrane region" description="Helical" evidence="1">
    <location>
        <begin position="233"/>
        <end position="252"/>
    </location>
</feature>
<organism evidence="4 5">
    <name type="scientific">Frankliniella occidentalis</name>
    <name type="common">Western flower thrips</name>
    <name type="synonym">Euthrips occidentalis</name>
    <dbReference type="NCBI Taxonomy" id="133901"/>
    <lineage>
        <taxon>Eukaryota</taxon>
        <taxon>Metazoa</taxon>
        <taxon>Ecdysozoa</taxon>
        <taxon>Arthropoda</taxon>
        <taxon>Hexapoda</taxon>
        <taxon>Insecta</taxon>
        <taxon>Pterygota</taxon>
        <taxon>Neoptera</taxon>
        <taxon>Paraneoptera</taxon>
        <taxon>Thysanoptera</taxon>
        <taxon>Terebrantia</taxon>
        <taxon>Thripoidea</taxon>
        <taxon>Thripidae</taxon>
        <taxon>Frankliniella</taxon>
    </lineage>
</organism>
<accession>A0A6J1S128</accession>
<feature type="chain" id="PRO_5027022008" evidence="2">
    <location>
        <begin position="23"/>
        <end position="391"/>
    </location>
</feature>
<dbReference type="Pfam" id="PF02931">
    <property type="entry name" value="Neur_chan_LBD"/>
    <property type="match status" value="1"/>
</dbReference>
<protein>
    <submittedName>
        <fullName evidence="5">Acetylcholine receptor subunit alpha-L1</fullName>
    </submittedName>
</protein>
<dbReference type="OrthoDB" id="410315at2759"/>
<dbReference type="InterPro" id="IPR006201">
    <property type="entry name" value="Neur_channel"/>
</dbReference>
<keyword evidence="1" id="KW-0812">Transmembrane</keyword>
<gene>
    <name evidence="5" type="primary">LOC113203978</name>
</gene>
<feature type="transmembrane region" description="Helical" evidence="1">
    <location>
        <begin position="259"/>
        <end position="279"/>
    </location>
</feature>
<dbReference type="GO" id="GO:0005230">
    <property type="term" value="F:extracellular ligand-gated monoatomic ion channel activity"/>
    <property type="evidence" value="ECO:0007669"/>
    <property type="project" value="InterPro"/>
</dbReference>
<dbReference type="Gene3D" id="2.70.170.10">
    <property type="entry name" value="Neurotransmitter-gated ion-channel ligand-binding domain"/>
    <property type="match status" value="1"/>
</dbReference>
<reference evidence="5" key="1">
    <citation type="submission" date="2025-08" db="UniProtKB">
        <authorList>
            <consortium name="RefSeq"/>
        </authorList>
    </citation>
    <scope>IDENTIFICATION</scope>
    <source>
        <tissue evidence="5">Whole organism</tissue>
    </source>
</reference>
<evidence type="ECO:0000256" key="1">
    <source>
        <dbReference type="SAM" id="Phobius"/>
    </source>
</evidence>
<feature type="transmembrane region" description="Helical" evidence="1">
    <location>
        <begin position="373"/>
        <end position="390"/>
    </location>
</feature>
<dbReference type="InterPro" id="IPR006202">
    <property type="entry name" value="Neur_chan_lig-bd"/>
</dbReference>
<feature type="domain" description="Neurotransmitter-gated ion-channel ligand-binding" evidence="3">
    <location>
        <begin position="34"/>
        <end position="171"/>
    </location>
</feature>
<dbReference type="Proteomes" id="UP000504606">
    <property type="component" value="Unplaced"/>
</dbReference>
<dbReference type="GO" id="GO:0004888">
    <property type="term" value="F:transmembrane signaling receptor activity"/>
    <property type="evidence" value="ECO:0007669"/>
    <property type="project" value="InterPro"/>
</dbReference>
<keyword evidence="1" id="KW-0472">Membrane</keyword>
<dbReference type="PANTHER" id="PTHR18945">
    <property type="entry name" value="NEUROTRANSMITTER GATED ION CHANNEL"/>
    <property type="match status" value="1"/>
</dbReference>
<keyword evidence="5" id="KW-0675">Receptor</keyword>